<dbReference type="KEGG" id="aten:116292212"/>
<accession>A0A6P8HHL9</accession>
<dbReference type="InterPro" id="IPR018122">
    <property type="entry name" value="TF_fork_head_CS_1"/>
</dbReference>
<feature type="compositionally biased region" description="Basic and acidic residues" evidence="4">
    <location>
        <begin position="228"/>
        <end position="238"/>
    </location>
</feature>
<feature type="compositionally biased region" description="Basic and acidic residues" evidence="4">
    <location>
        <begin position="311"/>
        <end position="327"/>
    </location>
</feature>
<dbReference type="OrthoDB" id="5954824at2759"/>
<dbReference type="InterPro" id="IPR001766">
    <property type="entry name" value="Fork_head_dom"/>
</dbReference>
<feature type="region of interest" description="Disordered" evidence="4">
    <location>
        <begin position="297"/>
        <end position="327"/>
    </location>
</feature>
<dbReference type="PROSITE" id="PS00657">
    <property type="entry name" value="FORK_HEAD_1"/>
    <property type="match status" value="1"/>
</dbReference>
<name>A0A6P8HHL9_ACTTE</name>
<dbReference type="PROSITE" id="PS50039">
    <property type="entry name" value="FORK_HEAD_3"/>
    <property type="match status" value="1"/>
</dbReference>
<feature type="domain" description="Fork-head" evidence="5">
    <location>
        <begin position="87"/>
        <end position="179"/>
    </location>
</feature>
<keyword evidence="1 3" id="KW-0238">DNA-binding</keyword>
<evidence type="ECO:0000313" key="7">
    <source>
        <dbReference type="RefSeq" id="XP_031555336.1"/>
    </source>
</evidence>
<evidence type="ECO:0000313" key="6">
    <source>
        <dbReference type="Proteomes" id="UP000515163"/>
    </source>
</evidence>
<sequence>MASSGSAFAPVRNSSVSSDDSDVKTTIHFPKAESSFNTVPNFVPWWNKEAESHLLKPPMWSWWGLQNQRLPSMYRFASFSNASDDEKPTQSYIGLIAEAILSSPEEKLILSDIYGFILGNYPYFRNKGTGWRNSIRHNLSLNDCFVKAGRSQNGKGHFWAINHLYLDDFRRGDFRRKRAYKRPNRGKKARAKLDALIRKRESSCQEYLAPKSSPGKNIQKDQNSCESDAQKELHERGFDDERNMEGIKEKDNYMEQAHLPESPSLHEHERVVPSSPEWISAADEYQDVDVCSTEFEKGTPKSINIDSPKNGAEKKEGKERRDEARRSKSFDMDRLLAPERSAKEFGIFREMYPMYYNIMNLGMRNLEPVDCYGVPTSFCSHCCSMFGSHQPPHNETRHLYNAMPPSVTKSYVSSEFR</sequence>
<dbReference type="Gene3D" id="1.10.10.10">
    <property type="entry name" value="Winged helix-like DNA-binding domain superfamily/Winged helix DNA-binding domain"/>
    <property type="match status" value="1"/>
</dbReference>
<organism evidence="6 7">
    <name type="scientific">Actinia tenebrosa</name>
    <name type="common">Australian red waratah sea anemone</name>
    <dbReference type="NCBI Taxonomy" id="6105"/>
    <lineage>
        <taxon>Eukaryota</taxon>
        <taxon>Metazoa</taxon>
        <taxon>Cnidaria</taxon>
        <taxon>Anthozoa</taxon>
        <taxon>Hexacorallia</taxon>
        <taxon>Actiniaria</taxon>
        <taxon>Actiniidae</taxon>
        <taxon>Actinia</taxon>
    </lineage>
</organism>
<evidence type="ECO:0000256" key="3">
    <source>
        <dbReference type="PROSITE-ProRule" id="PRU00089"/>
    </source>
</evidence>
<dbReference type="PRINTS" id="PR00053">
    <property type="entry name" value="FORKHEAD"/>
</dbReference>
<feature type="region of interest" description="Disordered" evidence="4">
    <location>
        <begin position="1"/>
        <end position="22"/>
    </location>
</feature>
<comment type="subcellular location">
    <subcellularLocation>
        <location evidence="3">Nucleus</location>
    </subcellularLocation>
</comment>
<dbReference type="GO" id="GO:0005634">
    <property type="term" value="C:nucleus"/>
    <property type="evidence" value="ECO:0007669"/>
    <property type="project" value="UniProtKB-SubCell"/>
</dbReference>
<evidence type="ECO:0000256" key="1">
    <source>
        <dbReference type="ARBA" id="ARBA00023125"/>
    </source>
</evidence>
<proteinExistence type="predicted"/>
<dbReference type="InterPro" id="IPR047519">
    <property type="entry name" value="FH_FOXQ2-like"/>
</dbReference>
<feature type="compositionally biased region" description="Polar residues" evidence="4">
    <location>
        <begin position="214"/>
        <end position="227"/>
    </location>
</feature>
<feature type="region of interest" description="Disordered" evidence="4">
    <location>
        <begin position="207"/>
        <end position="238"/>
    </location>
</feature>
<dbReference type="InParanoid" id="A0A6P8HHL9"/>
<dbReference type="CDD" id="cd20035">
    <property type="entry name" value="FH_FOXQ2-like"/>
    <property type="match status" value="1"/>
</dbReference>
<dbReference type="GO" id="GO:0000981">
    <property type="term" value="F:DNA-binding transcription factor activity, RNA polymerase II-specific"/>
    <property type="evidence" value="ECO:0007669"/>
    <property type="project" value="TreeGrafter"/>
</dbReference>
<gene>
    <name evidence="7" type="primary">LOC116292212</name>
</gene>
<dbReference type="GO" id="GO:0009653">
    <property type="term" value="P:anatomical structure morphogenesis"/>
    <property type="evidence" value="ECO:0007669"/>
    <property type="project" value="TreeGrafter"/>
</dbReference>
<dbReference type="InterPro" id="IPR050211">
    <property type="entry name" value="FOX_domain-containing"/>
</dbReference>
<evidence type="ECO:0000256" key="4">
    <source>
        <dbReference type="SAM" id="MobiDB-lite"/>
    </source>
</evidence>
<dbReference type="RefSeq" id="XP_031555336.1">
    <property type="nucleotide sequence ID" value="XM_031699476.1"/>
</dbReference>
<dbReference type="GeneID" id="116292212"/>
<protein>
    <submittedName>
        <fullName evidence="7">Forkhead box protein C1-B-like</fullName>
    </submittedName>
</protein>
<feature type="DNA-binding region" description="Fork-head" evidence="3">
    <location>
        <begin position="87"/>
        <end position="179"/>
    </location>
</feature>
<dbReference type="PROSITE" id="PS00658">
    <property type="entry name" value="FORK_HEAD_2"/>
    <property type="match status" value="1"/>
</dbReference>
<dbReference type="InterPro" id="IPR036388">
    <property type="entry name" value="WH-like_DNA-bd_sf"/>
</dbReference>
<keyword evidence="2 3" id="KW-0539">Nucleus</keyword>
<dbReference type="InterPro" id="IPR036390">
    <property type="entry name" value="WH_DNA-bd_sf"/>
</dbReference>
<dbReference type="PANTHER" id="PTHR11829:SF343">
    <property type="entry name" value="FORK-HEAD DOMAIN-CONTAINING PROTEIN"/>
    <property type="match status" value="1"/>
</dbReference>
<dbReference type="AlphaFoldDB" id="A0A6P8HHL9"/>
<dbReference type="SMART" id="SM00339">
    <property type="entry name" value="FH"/>
    <property type="match status" value="1"/>
</dbReference>
<keyword evidence="6" id="KW-1185">Reference proteome</keyword>
<dbReference type="GO" id="GO:0030154">
    <property type="term" value="P:cell differentiation"/>
    <property type="evidence" value="ECO:0007669"/>
    <property type="project" value="TreeGrafter"/>
</dbReference>
<evidence type="ECO:0000259" key="5">
    <source>
        <dbReference type="PROSITE" id="PS50039"/>
    </source>
</evidence>
<dbReference type="GO" id="GO:0000978">
    <property type="term" value="F:RNA polymerase II cis-regulatory region sequence-specific DNA binding"/>
    <property type="evidence" value="ECO:0007669"/>
    <property type="project" value="TreeGrafter"/>
</dbReference>
<evidence type="ECO:0000256" key="2">
    <source>
        <dbReference type="ARBA" id="ARBA00023242"/>
    </source>
</evidence>
<dbReference type="Pfam" id="PF00250">
    <property type="entry name" value="Forkhead"/>
    <property type="match status" value="1"/>
</dbReference>
<dbReference type="Proteomes" id="UP000515163">
    <property type="component" value="Unplaced"/>
</dbReference>
<dbReference type="PANTHER" id="PTHR11829">
    <property type="entry name" value="FORKHEAD BOX PROTEIN"/>
    <property type="match status" value="1"/>
</dbReference>
<dbReference type="InterPro" id="IPR030456">
    <property type="entry name" value="TF_fork_head_CS_2"/>
</dbReference>
<reference evidence="7" key="1">
    <citation type="submission" date="2025-08" db="UniProtKB">
        <authorList>
            <consortium name="RefSeq"/>
        </authorList>
    </citation>
    <scope>IDENTIFICATION</scope>
    <source>
        <tissue evidence="7">Tentacle</tissue>
    </source>
</reference>
<dbReference type="SUPFAM" id="SSF46785">
    <property type="entry name" value="Winged helix' DNA-binding domain"/>
    <property type="match status" value="1"/>
</dbReference>